<feature type="domain" description="EAL" evidence="2">
    <location>
        <begin position="519"/>
        <end position="773"/>
    </location>
</feature>
<dbReference type="InterPro" id="IPR043128">
    <property type="entry name" value="Rev_trsase/Diguanyl_cyclase"/>
</dbReference>
<name>A0ABQ3C618_9GAMM</name>
<dbReference type="NCBIfam" id="TIGR00254">
    <property type="entry name" value="GGDEF"/>
    <property type="match status" value="1"/>
</dbReference>
<reference evidence="6" key="1">
    <citation type="journal article" date="2019" name="Int. J. Syst. Evol. Microbiol.">
        <title>The Global Catalogue of Microorganisms (GCM) 10K type strain sequencing project: providing services to taxonomists for standard genome sequencing and annotation.</title>
        <authorList>
            <consortium name="The Broad Institute Genomics Platform"/>
            <consortium name="The Broad Institute Genome Sequencing Center for Infectious Disease"/>
            <person name="Wu L."/>
            <person name="Ma J."/>
        </authorList>
    </citation>
    <scope>NUCLEOTIDE SEQUENCE [LARGE SCALE GENOMIC DNA]</scope>
    <source>
        <strain evidence="6">KCTC 22558</strain>
    </source>
</reference>
<dbReference type="PANTHER" id="PTHR33121:SF70">
    <property type="entry name" value="SIGNALING PROTEIN YKOW"/>
    <property type="match status" value="1"/>
</dbReference>
<dbReference type="Pfam" id="PF00672">
    <property type="entry name" value="HAMP"/>
    <property type="match status" value="1"/>
</dbReference>
<feature type="domain" description="HAMP" evidence="3">
    <location>
        <begin position="295"/>
        <end position="347"/>
    </location>
</feature>
<dbReference type="InterPro" id="IPR000160">
    <property type="entry name" value="GGDEF_dom"/>
</dbReference>
<sequence>MSFRVRLVTFVVALLVAVQALTGVLVYGVTRHALIGEGQRQLGVAAGAFARQLDDLSERVAASVQVLSLDFALRSAIAQQDRATVLSALSNHGRRVGATQMLLVGLDGRVEADTAGRLAPGAAFPYADLVEHALQRPASAVVASHDRAHWMVVVPVFAPDLVGFIAAAIPVDDRLLARLQAQSALPKDVELATVDAGRWRGIAHGAGSGLLVRELGPASSTLPMRAEVVEADDGREYVMQAVPLARSRHSAPVVALLGYSVDAALAPYRAVGLTWAALLGLGLLAGVAGAWLIARSVSRPVERLAASARRIEAGDYAPIGARVQGDELGALAAAFDSMAAAIREREARILHQAAHDPVTGLPNRSAAESAIQRALDAAPNGEAALLMVGLERVPDIVKTLGHGVGDRLMHDVGRRLALVAGADVARATDSRFAVFLPVAARADAVALATRLVDALAEPYREADVSLDLAPAVGIALAPLHGRDAAGLLRRADVALLAAAGSEGAIAVYDEATDPHRPERLSLMGDLLRALEQDEGLALHYQPKLDLATGRIDSVEALVRWRHPRLGLLPPDAFVGLAEQTGHIRRLTRWVLATGIAQASRWHAAGRDMRVSINVSARDVEDAELPRRVAALLAAHGLPAASLVLEITESALMRDPDAALPVLERLAAQGIALSIDDFGVGQSSFAYLRRLPVRELKIDRAFVAPLAQSPEDRVIVRSIVELAHALGCRVTAEGVEERAALDYLATVGCDHAQGYLVARPMEAVALDAFEPDLEFAVGA</sequence>
<dbReference type="Pfam" id="PF00990">
    <property type="entry name" value="GGDEF"/>
    <property type="match status" value="1"/>
</dbReference>
<gene>
    <name evidence="5" type="ORF">GCM10008101_24390</name>
</gene>
<feature type="transmembrane region" description="Helical" evidence="1">
    <location>
        <begin position="273"/>
        <end position="294"/>
    </location>
</feature>
<dbReference type="CDD" id="cd01949">
    <property type="entry name" value="GGDEF"/>
    <property type="match status" value="1"/>
</dbReference>
<dbReference type="RefSeq" id="WP_189450335.1">
    <property type="nucleotide sequence ID" value="NZ_BMXY01000003.1"/>
</dbReference>
<dbReference type="InterPro" id="IPR001633">
    <property type="entry name" value="EAL_dom"/>
</dbReference>
<dbReference type="Gene3D" id="3.30.70.270">
    <property type="match status" value="1"/>
</dbReference>
<dbReference type="Pfam" id="PF00563">
    <property type="entry name" value="EAL"/>
    <property type="match status" value="1"/>
</dbReference>
<dbReference type="Gene3D" id="6.10.340.10">
    <property type="match status" value="1"/>
</dbReference>
<dbReference type="Pfam" id="PF14827">
    <property type="entry name" value="dCache_3"/>
    <property type="match status" value="1"/>
</dbReference>
<dbReference type="CDD" id="cd01948">
    <property type="entry name" value="EAL"/>
    <property type="match status" value="1"/>
</dbReference>
<dbReference type="PROSITE" id="PS50885">
    <property type="entry name" value="HAMP"/>
    <property type="match status" value="1"/>
</dbReference>
<keyword evidence="6" id="KW-1185">Reference proteome</keyword>
<proteinExistence type="predicted"/>
<dbReference type="SMART" id="SM00304">
    <property type="entry name" value="HAMP"/>
    <property type="match status" value="1"/>
</dbReference>
<evidence type="ECO:0000256" key="1">
    <source>
        <dbReference type="SAM" id="Phobius"/>
    </source>
</evidence>
<organism evidence="5 6">
    <name type="scientific">Cognatilysobacter xinjiangensis</name>
    <dbReference type="NCBI Taxonomy" id="546892"/>
    <lineage>
        <taxon>Bacteria</taxon>
        <taxon>Pseudomonadati</taxon>
        <taxon>Pseudomonadota</taxon>
        <taxon>Gammaproteobacteria</taxon>
        <taxon>Lysobacterales</taxon>
        <taxon>Lysobacteraceae</taxon>
        <taxon>Cognatilysobacter</taxon>
    </lineage>
</organism>
<dbReference type="SUPFAM" id="SSF158472">
    <property type="entry name" value="HAMP domain-like"/>
    <property type="match status" value="1"/>
</dbReference>
<dbReference type="EMBL" id="BMXY01000003">
    <property type="protein sequence ID" value="GGZ69156.1"/>
    <property type="molecule type" value="Genomic_DNA"/>
</dbReference>
<dbReference type="InterPro" id="IPR050706">
    <property type="entry name" value="Cyclic-di-GMP_PDE-like"/>
</dbReference>
<dbReference type="InterPro" id="IPR029787">
    <property type="entry name" value="Nucleotide_cyclase"/>
</dbReference>
<dbReference type="Gene3D" id="3.20.20.450">
    <property type="entry name" value="EAL domain"/>
    <property type="match status" value="1"/>
</dbReference>
<dbReference type="Proteomes" id="UP000643403">
    <property type="component" value="Unassembled WGS sequence"/>
</dbReference>
<dbReference type="CDD" id="cd06225">
    <property type="entry name" value="HAMP"/>
    <property type="match status" value="1"/>
</dbReference>
<evidence type="ECO:0000259" key="2">
    <source>
        <dbReference type="PROSITE" id="PS50883"/>
    </source>
</evidence>
<dbReference type="InterPro" id="IPR035919">
    <property type="entry name" value="EAL_sf"/>
</dbReference>
<dbReference type="PANTHER" id="PTHR33121">
    <property type="entry name" value="CYCLIC DI-GMP PHOSPHODIESTERASE PDEF"/>
    <property type="match status" value="1"/>
</dbReference>
<dbReference type="InterPro" id="IPR029150">
    <property type="entry name" value="dCache_3"/>
</dbReference>
<keyword evidence="1" id="KW-0812">Transmembrane</keyword>
<feature type="domain" description="GGDEF" evidence="4">
    <location>
        <begin position="381"/>
        <end position="510"/>
    </location>
</feature>
<keyword evidence="1" id="KW-0472">Membrane</keyword>
<dbReference type="SUPFAM" id="SSF141868">
    <property type="entry name" value="EAL domain-like"/>
    <property type="match status" value="1"/>
</dbReference>
<dbReference type="SUPFAM" id="SSF55073">
    <property type="entry name" value="Nucleotide cyclase"/>
    <property type="match status" value="1"/>
</dbReference>
<protein>
    <submittedName>
        <fullName evidence="5">GGDEF domain-containing protein</fullName>
    </submittedName>
</protein>
<accession>A0ABQ3C618</accession>
<evidence type="ECO:0000313" key="6">
    <source>
        <dbReference type="Proteomes" id="UP000643403"/>
    </source>
</evidence>
<evidence type="ECO:0000259" key="4">
    <source>
        <dbReference type="PROSITE" id="PS50887"/>
    </source>
</evidence>
<dbReference type="PROSITE" id="PS50883">
    <property type="entry name" value="EAL"/>
    <property type="match status" value="1"/>
</dbReference>
<dbReference type="InterPro" id="IPR003660">
    <property type="entry name" value="HAMP_dom"/>
</dbReference>
<evidence type="ECO:0000313" key="5">
    <source>
        <dbReference type="EMBL" id="GGZ69156.1"/>
    </source>
</evidence>
<keyword evidence="1" id="KW-1133">Transmembrane helix</keyword>
<comment type="caution">
    <text evidence="5">The sequence shown here is derived from an EMBL/GenBank/DDBJ whole genome shotgun (WGS) entry which is preliminary data.</text>
</comment>
<dbReference type="PROSITE" id="PS50887">
    <property type="entry name" value="GGDEF"/>
    <property type="match status" value="1"/>
</dbReference>
<dbReference type="SMART" id="SM00267">
    <property type="entry name" value="GGDEF"/>
    <property type="match status" value="1"/>
</dbReference>
<evidence type="ECO:0000259" key="3">
    <source>
        <dbReference type="PROSITE" id="PS50885"/>
    </source>
</evidence>
<dbReference type="SMART" id="SM00052">
    <property type="entry name" value="EAL"/>
    <property type="match status" value="1"/>
</dbReference>